<reference evidence="4" key="2">
    <citation type="journal article" date="2019" name="IMA Fungus">
        <title>Genome sequencing and comparison of five Tilletia species to identify candidate genes for the detection of regulated species infecting wheat.</title>
        <authorList>
            <person name="Nguyen H.D.T."/>
            <person name="Sultana T."/>
            <person name="Kesanakurti P."/>
            <person name="Hambleton S."/>
        </authorList>
    </citation>
    <scope>NUCLEOTIDE SEQUENCE</scope>
    <source>
        <strain evidence="4">DAOMC 238032</strain>
    </source>
</reference>
<evidence type="ECO:0000313" key="4">
    <source>
        <dbReference type="EMBL" id="KAE8262660.1"/>
    </source>
</evidence>
<evidence type="ECO:0000256" key="1">
    <source>
        <dbReference type="SAM" id="MobiDB-lite"/>
    </source>
</evidence>
<sequence>MRCAGTSLALLATAAGLVSARLQPLPHQSHLDRRGAPSDDVLDINNYLAKYYNNGDNPIGHKDGDAGGQVVEITSATGADDNSQSPQCASTIFVGGAAVNGAFNTGWQALPQLTGFDLLRDIAVTDGDVVQPYYQLSGRTASQVKRIIWVQPGLPRDSWKYVNLIRNAMLCAAANSSNNIKLSEIMIMAPAWLNTDDASAGAAQSKDVVFSKGSWNIGSLSQGPGSASVSSYTVMDKLIEASLQRFPNTNQVWLAGHSLGASFVQRYALVRKPDDQDANINYWSGNAGSYAWPTNNRPISPSGSCASTFDNWAYGISSGDAPIYRKSDVQANVTEVRQEYYNRRVVIALGLADDGAGDSACAAQFEGTTHLSRGQNLQKELQSQPGGQPANHAFDYVEGVAHEDYLMFSSPAALNHLFVENYNVKRTSSNSGSNSGSNTGSNSGNGGTKNGNGSGSSSNGNNNSNSNGNGNNNGSSNTGGSGSGAGLRAELVAGAPLAMAGAVVLAVLGSGLW</sequence>
<evidence type="ECO:0000313" key="5">
    <source>
        <dbReference type="Proteomes" id="UP000077671"/>
    </source>
</evidence>
<feature type="chain" id="PRO_5044216247" evidence="2">
    <location>
        <begin position="21"/>
        <end position="513"/>
    </location>
</feature>
<dbReference type="InterPro" id="IPR029058">
    <property type="entry name" value="AB_hydrolase_fold"/>
</dbReference>
<proteinExistence type="predicted"/>
<dbReference type="SUPFAM" id="SSF53474">
    <property type="entry name" value="alpha/beta-Hydrolases"/>
    <property type="match status" value="1"/>
</dbReference>
<dbReference type="EMBL" id="LWDD02000215">
    <property type="protein sequence ID" value="KAE8262660.1"/>
    <property type="molecule type" value="Genomic_DNA"/>
</dbReference>
<dbReference type="AlphaFoldDB" id="A0A177VGI7"/>
<comment type="caution">
    <text evidence="4">The sequence shown here is derived from an EMBL/GenBank/DDBJ whole genome shotgun (WGS) entry which is preliminary data.</text>
</comment>
<protein>
    <submittedName>
        <fullName evidence="4">Uncharacterized protein</fullName>
    </submittedName>
</protein>
<evidence type="ECO:0000313" key="6">
    <source>
        <dbReference type="Proteomes" id="UP000836402"/>
    </source>
</evidence>
<feature type="signal peptide" evidence="2">
    <location>
        <begin position="1"/>
        <end position="20"/>
    </location>
</feature>
<accession>A0A177VGI7</accession>
<keyword evidence="6" id="KW-1185">Reference proteome</keyword>
<feature type="compositionally biased region" description="Low complexity" evidence="1">
    <location>
        <begin position="455"/>
        <end position="476"/>
    </location>
</feature>
<feature type="region of interest" description="Disordered" evidence="1">
    <location>
        <begin position="427"/>
        <end position="482"/>
    </location>
</feature>
<keyword evidence="2" id="KW-0732">Signal</keyword>
<name>A0A177VGI7_9BASI</name>
<dbReference type="Proteomes" id="UP000077671">
    <property type="component" value="Unassembled WGS sequence"/>
</dbReference>
<reference evidence="4" key="1">
    <citation type="submission" date="2016-04" db="EMBL/GenBank/DDBJ databases">
        <authorList>
            <person name="Nguyen H.D."/>
            <person name="Kesanakurti P."/>
            <person name="Cullis J."/>
            <person name="Levesque C.A."/>
            <person name="Hambleton S."/>
        </authorList>
    </citation>
    <scope>NUCLEOTIDE SEQUENCE</scope>
    <source>
        <strain evidence="4">DAOMC 238032</strain>
    </source>
</reference>
<dbReference type="PANTHER" id="PTHR35560">
    <property type="entry name" value="BLL0132 PROTEIN"/>
    <property type="match status" value="1"/>
</dbReference>
<organism evidence="4 5">
    <name type="scientific">Tilletia caries</name>
    <name type="common">wheat bunt fungus</name>
    <dbReference type="NCBI Taxonomy" id="13290"/>
    <lineage>
        <taxon>Eukaryota</taxon>
        <taxon>Fungi</taxon>
        <taxon>Dikarya</taxon>
        <taxon>Basidiomycota</taxon>
        <taxon>Ustilaginomycotina</taxon>
        <taxon>Exobasidiomycetes</taxon>
        <taxon>Tilletiales</taxon>
        <taxon>Tilletiaceae</taxon>
        <taxon>Tilletia</taxon>
    </lineage>
</organism>
<dbReference type="EMBL" id="CAJHJG010000289">
    <property type="protein sequence ID" value="CAD6900606.1"/>
    <property type="molecule type" value="Genomic_DNA"/>
</dbReference>
<evidence type="ECO:0000313" key="3">
    <source>
        <dbReference type="EMBL" id="CAD6900606.1"/>
    </source>
</evidence>
<reference evidence="3" key="3">
    <citation type="submission" date="2020-10" db="EMBL/GenBank/DDBJ databases">
        <authorList>
            <person name="Sedaghatjoo S."/>
        </authorList>
    </citation>
    <scope>NUCLEOTIDE SEQUENCE</scope>
    <source>
        <strain evidence="3">AZH3</strain>
    </source>
</reference>
<dbReference type="Proteomes" id="UP000836402">
    <property type="component" value="Unassembled WGS sequence"/>
</dbReference>
<dbReference type="PANTHER" id="PTHR35560:SF3">
    <property type="entry name" value="PEPTIDASE S9 PROLYL OLIGOPEPTIDASE CATALYTIC DOMAIN-CONTAINING PROTEIN"/>
    <property type="match status" value="1"/>
</dbReference>
<feature type="compositionally biased region" description="Low complexity" evidence="1">
    <location>
        <begin position="427"/>
        <end position="442"/>
    </location>
</feature>
<feature type="compositionally biased region" description="Gly residues" evidence="1">
    <location>
        <begin position="443"/>
        <end position="454"/>
    </location>
</feature>
<dbReference type="Gene3D" id="3.40.50.1820">
    <property type="entry name" value="alpha/beta hydrolase"/>
    <property type="match status" value="1"/>
</dbReference>
<gene>
    <name evidence="4" type="ORF">A4X03_0g2285</name>
    <name evidence="3" type="ORF">JKIAZH3_G4296</name>
</gene>
<evidence type="ECO:0000256" key="2">
    <source>
        <dbReference type="SAM" id="SignalP"/>
    </source>
</evidence>